<keyword evidence="12" id="KW-1185">Reference proteome</keyword>
<evidence type="ECO:0000259" key="9">
    <source>
        <dbReference type="Pfam" id="PF01743"/>
    </source>
</evidence>
<dbReference type="CDD" id="cd05398">
    <property type="entry name" value="NT_ClassII-CCAase"/>
    <property type="match status" value="1"/>
</dbReference>
<dbReference type="SUPFAM" id="SSF81301">
    <property type="entry name" value="Nucleotidyltransferase"/>
    <property type="match status" value="1"/>
</dbReference>
<keyword evidence="6" id="KW-0547">Nucleotide-binding</keyword>
<evidence type="ECO:0000256" key="3">
    <source>
        <dbReference type="ARBA" id="ARBA00022694"/>
    </source>
</evidence>
<dbReference type="PANTHER" id="PTHR46173">
    <property type="entry name" value="CCA TRNA NUCLEOTIDYLTRANSFERASE 1, MITOCHONDRIAL"/>
    <property type="match status" value="1"/>
</dbReference>
<dbReference type="InterPro" id="IPR050264">
    <property type="entry name" value="Bact_CCA-adding_enz_type3_sf"/>
</dbReference>
<evidence type="ECO:0000256" key="7">
    <source>
        <dbReference type="ARBA" id="ARBA00022842"/>
    </source>
</evidence>
<gene>
    <name evidence="11" type="ORF">O7R10_00705</name>
</gene>
<evidence type="ECO:0000313" key="11">
    <source>
        <dbReference type="EMBL" id="WBL31570.1"/>
    </source>
</evidence>
<evidence type="ECO:0000259" key="10">
    <source>
        <dbReference type="Pfam" id="PF12627"/>
    </source>
</evidence>
<keyword evidence="2 8" id="KW-0808">Transferase</keyword>
<dbReference type="Gene3D" id="1.10.3090.10">
    <property type="entry name" value="cca-adding enzyme, domain 2"/>
    <property type="match status" value="1"/>
</dbReference>
<name>A0ABY7M2C1_9MOLU</name>
<reference evidence="11" key="1">
    <citation type="submission" date="2022-12" db="EMBL/GenBank/DDBJ databases">
        <title>Genomic Characterization of Candidatus Phytoplasma sacchari in China.</title>
        <authorList>
            <person name="Zhang R.-Y."/>
        </authorList>
    </citation>
    <scope>NUCLEOTIDE SEQUENCE [LARGE SCALE GENOMIC DNA]</scope>
    <source>
        <strain evidence="11">SCWL1</strain>
    </source>
</reference>
<feature type="domain" description="tRNA nucleotidyltransferase/poly(A) polymerase RNA and SrmB- binding" evidence="10">
    <location>
        <begin position="159"/>
        <end position="209"/>
    </location>
</feature>
<keyword evidence="8" id="KW-0694">RNA-binding</keyword>
<dbReference type="Gene3D" id="3.30.460.10">
    <property type="entry name" value="Beta Polymerase, domain 2"/>
    <property type="match status" value="1"/>
</dbReference>
<dbReference type="InterPro" id="IPR032828">
    <property type="entry name" value="PolyA_RNA-bd"/>
</dbReference>
<dbReference type="Pfam" id="PF01743">
    <property type="entry name" value="PolyA_pol"/>
    <property type="match status" value="1"/>
</dbReference>
<keyword evidence="5" id="KW-0479">Metal-binding</keyword>
<organism evidence="11 12">
    <name type="scientific">Candidatus Phytoplasma sacchari</name>
    <dbReference type="NCBI Taxonomy" id="2609813"/>
    <lineage>
        <taxon>Bacteria</taxon>
        <taxon>Bacillati</taxon>
        <taxon>Mycoplasmatota</taxon>
        <taxon>Mollicutes</taxon>
        <taxon>Acholeplasmatales</taxon>
        <taxon>Acholeplasmataceae</taxon>
        <taxon>Candidatus Phytoplasma</taxon>
        <taxon>16SrXI (Rice yellow dwarf group)</taxon>
    </lineage>
</organism>
<accession>A0ABY7M2C1</accession>
<keyword evidence="7" id="KW-0460">Magnesium</keyword>
<dbReference type="PANTHER" id="PTHR46173:SF1">
    <property type="entry name" value="CCA TRNA NUCLEOTIDYLTRANSFERASE 1, MITOCHONDRIAL"/>
    <property type="match status" value="1"/>
</dbReference>
<dbReference type="EMBL" id="CP115156">
    <property type="protein sequence ID" value="WBL31570.1"/>
    <property type="molecule type" value="Genomic_DNA"/>
</dbReference>
<dbReference type="SUPFAM" id="SSF81891">
    <property type="entry name" value="Poly A polymerase C-terminal region-like"/>
    <property type="match status" value="1"/>
</dbReference>
<comment type="similarity">
    <text evidence="8">Belongs to the tRNA nucleotidyltransferase/poly(A) polymerase family.</text>
</comment>
<sequence>MKILKKNGFEAFIVGGAIRDFFLNIPFYDIDITTNAQVKDIKKIFKHSELSISEKYGSIKIYFDENYFDITSYRKEGIYLNYRNPSYINFVYDIKEDIKRRDFTINCLLIDDKYNLIDHFYGYKDLLKRKIKTIGDPFHKLTEDVVRMFRIFYLQARLNFEIDLNTQNALIENIFLLKKIKKERIIQELKKIFDQKYIEKVLLSFKKTNAIFFLREFSNYFPILLEI</sequence>
<dbReference type="Proteomes" id="UP001210120">
    <property type="component" value="Chromosome"/>
</dbReference>
<comment type="cofactor">
    <cofactor evidence="1">
        <name>Mg(2+)</name>
        <dbReference type="ChEBI" id="CHEBI:18420"/>
    </cofactor>
</comment>
<dbReference type="InterPro" id="IPR043519">
    <property type="entry name" value="NT_sf"/>
</dbReference>
<proteinExistence type="inferred from homology"/>
<evidence type="ECO:0000256" key="5">
    <source>
        <dbReference type="ARBA" id="ARBA00022723"/>
    </source>
</evidence>
<protein>
    <submittedName>
        <fullName evidence="11">CCA tRNA nucleotidyltransferase</fullName>
    </submittedName>
</protein>
<evidence type="ECO:0000256" key="2">
    <source>
        <dbReference type="ARBA" id="ARBA00022679"/>
    </source>
</evidence>
<evidence type="ECO:0000256" key="4">
    <source>
        <dbReference type="ARBA" id="ARBA00022695"/>
    </source>
</evidence>
<evidence type="ECO:0000256" key="8">
    <source>
        <dbReference type="RuleBase" id="RU003953"/>
    </source>
</evidence>
<dbReference type="Pfam" id="PF12627">
    <property type="entry name" value="PolyA_pol_RNAbd"/>
    <property type="match status" value="1"/>
</dbReference>
<evidence type="ECO:0000313" key="12">
    <source>
        <dbReference type="Proteomes" id="UP001210120"/>
    </source>
</evidence>
<dbReference type="InterPro" id="IPR002646">
    <property type="entry name" value="PolA_pol_head_dom"/>
</dbReference>
<feature type="domain" description="Poly A polymerase head" evidence="9">
    <location>
        <begin position="11"/>
        <end position="131"/>
    </location>
</feature>
<evidence type="ECO:0000256" key="6">
    <source>
        <dbReference type="ARBA" id="ARBA00022741"/>
    </source>
</evidence>
<evidence type="ECO:0000256" key="1">
    <source>
        <dbReference type="ARBA" id="ARBA00001946"/>
    </source>
</evidence>
<keyword evidence="3" id="KW-0819">tRNA processing</keyword>
<keyword evidence="4" id="KW-0548">Nucleotidyltransferase</keyword>